<evidence type="ECO:0000313" key="5">
    <source>
        <dbReference type="EMBL" id="ADI15387.1"/>
    </source>
</evidence>
<keyword evidence="2 5" id="KW-0012">Acyltransferase</keyword>
<dbReference type="STRING" id="649638.Trad_2277"/>
<comment type="subunit">
    <text evidence="2">Homodimer.</text>
</comment>
<comment type="catalytic activity">
    <reaction evidence="2">
        <text>L-homoserine + acetyl-CoA = O-acetyl-L-homoserine + CoA</text>
        <dbReference type="Rhea" id="RHEA:13701"/>
        <dbReference type="ChEBI" id="CHEBI:57287"/>
        <dbReference type="ChEBI" id="CHEBI:57288"/>
        <dbReference type="ChEBI" id="CHEBI:57476"/>
        <dbReference type="ChEBI" id="CHEBI:57716"/>
        <dbReference type="EC" id="2.3.1.31"/>
    </reaction>
</comment>
<name>D7CSG7_TRURR</name>
<comment type="subcellular location">
    <subcellularLocation>
        <location evidence="2">Cytoplasm</location>
    </subcellularLocation>
</comment>
<dbReference type="PANTHER" id="PTHR32268:SF11">
    <property type="entry name" value="HOMOSERINE O-ACETYLTRANSFERASE"/>
    <property type="match status" value="1"/>
</dbReference>
<proteinExistence type="inferred from homology"/>
<dbReference type="eggNOG" id="COG2021">
    <property type="taxonomic scope" value="Bacteria"/>
</dbReference>
<sequence>MTRTLIHETWGDHAALLARSASAPSGSVGVVQPQVAVVATPDDPLRLEYGGVLEHVSVTYETYGELNAARDNAVLLCHALTGSAQAAGVHPSAPGQREVPGWWDPLIGPGKAIDTRTHFVLCSNVLGGCYGTTGPSSVDPATGAPYRLAFPRYTVRDMVAVQRRLLGTLGVESLKAVIGGSMGGMQVLEWAASYPECVRSFVAIAVGARHSAWAIGLNEVARRAITSDPAWMGGDYPVGTQPEAGLGLARAVAMLSYRSVESLEAKFGRERVSQTRELLAPSFEIESYLAYQGVKLVRRFDANTYLYLTRAMDDFDLAEGRGRLKDVLKRLTMPALVMGIDSDVLYPEREQRELVAGLPNAEYARVRSPHGHDAFLIEFPQLAARLRRFLASLE</sequence>
<evidence type="ECO:0000313" key="6">
    <source>
        <dbReference type="Proteomes" id="UP000000379"/>
    </source>
</evidence>
<dbReference type="PANTHER" id="PTHR32268">
    <property type="entry name" value="HOMOSERINE O-ACETYLTRANSFERASE"/>
    <property type="match status" value="1"/>
</dbReference>
<dbReference type="EC" id="2.3.1.31" evidence="2"/>
<feature type="domain" description="AB hydrolase-1" evidence="4">
    <location>
        <begin position="72"/>
        <end position="376"/>
    </location>
</feature>
<dbReference type="NCBIfam" id="NF001209">
    <property type="entry name" value="PRK00175.1"/>
    <property type="match status" value="1"/>
</dbReference>
<feature type="binding site" evidence="2">
    <location>
        <position position="250"/>
    </location>
    <ligand>
        <name>substrate</name>
    </ligand>
</feature>
<comment type="caution">
    <text evidence="2">Lacks conserved residue(s) required for the propagation of feature annotation.</text>
</comment>
<dbReference type="AlphaFoldDB" id="D7CSG7"/>
<dbReference type="GO" id="GO:0009086">
    <property type="term" value="P:methionine biosynthetic process"/>
    <property type="evidence" value="ECO:0007669"/>
    <property type="project" value="UniProtKB-UniRule"/>
</dbReference>
<comment type="similarity">
    <text evidence="2">Belongs to the AB hydrolase superfamily. MetX family.</text>
</comment>
<dbReference type="RefSeq" id="WP_013178750.1">
    <property type="nucleotide sequence ID" value="NC_014221.1"/>
</dbReference>
<dbReference type="UniPathway" id="UPA00051">
    <property type="reaction ID" value="UER00074"/>
</dbReference>
<protein>
    <recommendedName>
        <fullName evidence="2">Homoserine O-acetyltransferase</fullName>
        <shortName evidence="2">HAT</shortName>
        <ecNumber evidence="2">2.3.1.31</ecNumber>
    </recommendedName>
    <alternativeName>
        <fullName evidence="2">Homoserine transacetylase</fullName>
        <shortName evidence="2">HTA</shortName>
    </alternativeName>
</protein>
<evidence type="ECO:0000256" key="3">
    <source>
        <dbReference type="PIRSR" id="PIRSR000443-1"/>
    </source>
</evidence>
<dbReference type="Proteomes" id="UP000000379">
    <property type="component" value="Chromosome"/>
</dbReference>
<keyword evidence="2" id="KW-0486">Methionine biosynthesis</keyword>
<feature type="active site" evidence="2 3">
    <location>
        <position position="372"/>
    </location>
</feature>
<reference evidence="6" key="1">
    <citation type="submission" date="2010-05" db="EMBL/GenBank/DDBJ databases">
        <title>The complete genome of Truepera radiovictris DSM 17093.</title>
        <authorList>
            <consortium name="US DOE Joint Genome Institute (JGI-PGF)"/>
            <person name="Lucas S."/>
            <person name="Copeland A."/>
            <person name="Lapidus A."/>
            <person name="Glavina del Rio T."/>
            <person name="Dalin E."/>
            <person name="Tice H."/>
            <person name="Bruce D."/>
            <person name="Goodwin L."/>
            <person name="Pitluck S."/>
            <person name="Kyrpides N."/>
            <person name="Mavromatis K."/>
            <person name="Ovchinnikova G."/>
            <person name="Munk A.C."/>
            <person name="Detter J.C."/>
            <person name="Han C."/>
            <person name="Tapia R."/>
            <person name="Land M."/>
            <person name="Hauser L."/>
            <person name="Markowitz V."/>
            <person name="Cheng J.-F."/>
            <person name="Hugenholtz P."/>
            <person name="Woyke T."/>
            <person name="Wu D."/>
            <person name="Tindall B."/>
            <person name="Pomrenke H.G."/>
            <person name="Brambilla E."/>
            <person name="Klenk H.-P."/>
            <person name="Eisen J.A."/>
        </authorList>
    </citation>
    <scope>NUCLEOTIDE SEQUENCE [LARGE SCALE GENOMIC DNA]</scope>
    <source>
        <strain evidence="6">DSM 17093 / CIP 108686 / LMG 22925 / RQ-24</strain>
    </source>
</reference>
<dbReference type="GO" id="GO:0009092">
    <property type="term" value="P:homoserine metabolic process"/>
    <property type="evidence" value="ECO:0007669"/>
    <property type="project" value="TreeGrafter"/>
</dbReference>
<keyword evidence="1 2" id="KW-0808">Transferase</keyword>
<evidence type="ECO:0000256" key="2">
    <source>
        <dbReference type="HAMAP-Rule" id="MF_00296"/>
    </source>
</evidence>
<reference evidence="5 6" key="2">
    <citation type="journal article" date="2011" name="Stand. Genomic Sci.">
        <title>Complete genome sequence of Truepera radiovictrix type strain (RQ-24).</title>
        <authorList>
            <person name="Ivanova N."/>
            <person name="Rohde C."/>
            <person name="Munk C."/>
            <person name="Nolan M."/>
            <person name="Lucas S."/>
            <person name="Del Rio T.G."/>
            <person name="Tice H."/>
            <person name="Deshpande S."/>
            <person name="Cheng J.F."/>
            <person name="Tapia R."/>
            <person name="Han C."/>
            <person name="Goodwin L."/>
            <person name="Pitluck S."/>
            <person name="Liolios K."/>
            <person name="Mavromatis K."/>
            <person name="Mikhailova N."/>
            <person name="Pati A."/>
            <person name="Chen A."/>
            <person name="Palaniappan K."/>
            <person name="Land M."/>
            <person name="Hauser L."/>
            <person name="Chang Y.J."/>
            <person name="Jeffries C.D."/>
            <person name="Brambilla E."/>
            <person name="Rohde M."/>
            <person name="Goker M."/>
            <person name="Tindall B.J."/>
            <person name="Woyke T."/>
            <person name="Bristow J."/>
            <person name="Eisen J.A."/>
            <person name="Markowitz V."/>
            <person name="Hugenholtz P."/>
            <person name="Kyrpides N.C."/>
            <person name="Klenk H.P."/>
            <person name="Lapidus A."/>
        </authorList>
    </citation>
    <scope>NUCLEOTIDE SEQUENCE [LARGE SCALE GENOMIC DNA]</scope>
    <source>
        <strain evidence="6">DSM 17093 / CIP 108686 / LMG 22925 / RQ-24</strain>
    </source>
</reference>
<evidence type="ECO:0000256" key="1">
    <source>
        <dbReference type="ARBA" id="ARBA00022679"/>
    </source>
</evidence>
<comment type="pathway">
    <text evidence="2">Amino-acid biosynthesis; L-methionine biosynthesis via de novo pathway; O-acetyl-L-homoserine from L-homoserine: step 1/1.</text>
</comment>
<dbReference type="InterPro" id="IPR008220">
    <property type="entry name" value="HAT_MetX-like"/>
</dbReference>
<feature type="active site" description="Nucleophile" evidence="2 3">
    <location>
        <position position="181"/>
    </location>
</feature>
<dbReference type="OrthoDB" id="9800754at2"/>
<accession>D7CSG7</accession>
<dbReference type="InterPro" id="IPR000073">
    <property type="entry name" value="AB_hydrolase_1"/>
</dbReference>
<keyword evidence="6" id="KW-1185">Reference proteome</keyword>
<dbReference type="GO" id="GO:0004414">
    <property type="term" value="F:homoserine O-acetyltransferase activity"/>
    <property type="evidence" value="ECO:0007669"/>
    <property type="project" value="UniProtKB-UniRule"/>
</dbReference>
<dbReference type="HOGENOM" id="CLU_028760_1_2_0"/>
<dbReference type="EMBL" id="CP002049">
    <property type="protein sequence ID" value="ADI15387.1"/>
    <property type="molecule type" value="Genomic_DNA"/>
</dbReference>
<dbReference type="Pfam" id="PF00561">
    <property type="entry name" value="Abhydrolase_1"/>
    <property type="match status" value="1"/>
</dbReference>
<dbReference type="NCBIfam" id="TIGR01392">
    <property type="entry name" value="homoserO_Ac_trn"/>
    <property type="match status" value="1"/>
</dbReference>
<feature type="active site" evidence="2 3">
    <location>
        <position position="343"/>
    </location>
</feature>
<dbReference type="PIRSF" id="PIRSF000443">
    <property type="entry name" value="Homoser_Ac_trans"/>
    <property type="match status" value="1"/>
</dbReference>
<dbReference type="SUPFAM" id="SSF53474">
    <property type="entry name" value="alpha/beta-Hydrolases"/>
    <property type="match status" value="1"/>
</dbReference>
<keyword evidence="2" id="KW-0963">Cytoplasm</keyword>
<dbReference type="InterPro" id="IPR029058">
    <property type="entry name" value="AB_hydrolase_fold"/>
</dbReference>
<dbReference type="GO" id="GO:0005737">
    <property type="term" value="C:cytoplasm"/>
    <property type="evidence" value="ECO:0007669"/>
    <property type="project" value="UniProtKB-SubCell"/>
</dbReference>
<evidence type="ECO:0000259" key="4">
    <source>
        <dbReference type="Pfam" id="PF00561"/>
    </source>
</evidence>
<dbReference type="HAMAP" id="MF_00296">
    <property type="entry name" value="MetX_acyltransf"/>
    <property type="match status" value="1"/>
</dbReference>
<keyword evidence="2" id="KW-0028">Amino-acid biosynthesis</keyword>
<dbReference type="KEGG" id="tra:Trad_2277"/>
<feature type="binding site" evidence="2">
    <location>
        <position position="373"/>
    </location>
    <ligand>
        <name>substrate</name>
    </ligand>
</feature>
<organism evidence="5 6">
    <name type="scientific">Truepera radiovictrix (strain DSM 17093 / CIP 108686 / LMG 22925 / RQ-24)</name>
    <dbReference type="NCBI Taxonomy" id="649638"/>
    <lineage>
        <taxon>Bacteria</taxon>
        <taxon>Thermotogati</taxon>
        <taxon>Deinococcota</taxon>
        <taxon>Deinococci</taxon>
        <taxon>Trueperales</taxon>
        <taxon>Trueperaceae</taxon>
        <taxon>Truepera</taxon>
    </lineage>
</organism>
<dbReference type="Gene3D" id="3.40.50.1820">
    <property type="entry name" value="alpha/beta hydrolase"/>
    <property type="match status" value="1"/>
</dbReference>
<comment type="function">
    <text evidence="2">Transfers an acetyl group from acetyl-CoA to L-homoserine, forming acetyl-L-homoserine.</text>
</comment>
<gene>
    <name evidence="2" type="primary">metXA</name>
    <name evidence="5" type="ordered locus">Trad_2277</name>
</gene>